<comment type="subcellular location">
    <subcellularLocation>
        <location evidence="1">Nucleus</location>
    </subcellularLocation>
</comment>
<dbReference type="InterPro" id="IPR032566">
    <property type="entry name" value="Znf-C2HE"/>
</dbReference>
<keyword evidence="3" id="KW-0862">Zinc</keyword>
<dbReference type="AlphaFoldDB" id="G0VB76"/>
<dbReference type="OrthoDB" id="3512845at2759"/>
<accession>G0VB76</accession>
<evidence type="ECO:0000256" key="3">
    <source>
        <dbReference type="ARBA" id="ARBA00022833"/>
    </source>
</evidence>
<dbReference type="InterPro" id="IPR011146">
    <property type="entry name" value="HIT-like"/>
</dbReference>
<evidence type="ECO:0000259" key="6">
    <source>
        <dbReference type="Pfam" id="PF01230"/>
    </source>
</evidence>
<dbReference type="Proteomes" id="UP000001640">
    <property type="component" value="Chromosome 2"/>
</dbReference>
<keyword evidence="4" id="KW-0238">DNA-binding</keyword>
<dbReference type="Gene3D" id="3.30.428.10">
    <property type="entry name" value="HIT-like"/>
    <property type="match status" value="1"/>
</dbReference>
<feature type="domain" description="HIT" evidence="6">
    <location>
        <begin position="21"/>
        <end position="138"/>
    </location>
</feature>
<keyword evidence="5" id="KW-0539">Nucleus</keyword>
<gene>
    <name evidence="8" type="primary">NCAS0B01160</name>
    <name evidence="8" type="ordered locus">NCAS_0B01160</name>
</gene>
<name>G0VB76_NAUCA</name>
<keyword evidence="9" id="KW-1185">Reference proteome</keyword>
<reference key="2">
    <citation type="submission" date="2011-08" db="EMBL/GenBank/DDBJ databases">
        <title>Genome sequence of Naumovozyma castellii.</title>
        <authorList>
            <person name="Gordon J.L."/>
            <person name="Armisen D."/>
            <person name="Proux-Wera E."/>
            <person name="OhEigeartaigh S.S."/>
            <person name="Byrne K.P."/>
            <person name="Wolfe K.H."/>
        </authorList>
    </citation>
    <scope>NUCLEOTIDE SEQUENCE</scope>
    <source>
        <strain>Type strain:CBS 4309</strain>
    </source>
</reference>
<dbReference type="RefSeq" id="XP_003674576.1">
    <property type="nucleotide sequence ID" value="XM_003674528.1"/>
</dbReference>
<dbReference type="PANTHER" id="PTHR12486:SF4">
    <property type="entry name" value="APRATAXIN"/>
    <property type="match status" value="1"/>
</dbReference>
<keyword evidence="2" id="KW-0479">Metal-binding</keyword>
<protein>
    <submittedName>
        <fullName evidence="8">Uncharacterized protein</fullName>
    </submittedName>
</protein>
<proteinExistence type="predicted"/>
<dbReference type="KEGG" id="ncs:NCAS_0B01160"/>
<dbReference type="GeneID" id="96901762"/>
<dbReference type="GO" id="GO:0003725">
    <property type="term" value="F:double-stranded RNA binding"/>
    <property type="evidence" value="ECO:0007669"/>
    <property type="project" value="TreeGrafter"/>
</dbReference>
<dbReference type="GO" id="GO:0019002">
    <property type="term" value="F:GMP binding"/>
    <property type="evidence" value="ECO:0007669"/>
    <property type="project" value="EnsemblFungi"/>
</dbReference>
<dbReference type="GO" id="GO:0120108">
    <property type="term" value="F:DNA-3'-diphospho-5'-guanosine diphosphatase activity"/>
    <property type="evidence" value="ECO:0007669"/>
    <property type="project" value="EnsemblFungi"/>
</dbReference>
<evidence type="ECO:0000256" key="5">
    <source>
        <dbReference type="ARBA" id="ARBA00023242"/>
    </source>
</evidence>
<reference evidence="8 9" key="1">
    <citation type="journal article" date="2011" name="Proc. Natl. Acad. Sci. U.S.A.">
        <title>Evolutionary erosion of yeast sex chromosomes by mating-type switching accidents.</title>
        <authorList>
            <person name="Gordon J.L."/>
            <person name="Armisen D."/>
            <person name="Proux-Wera E."/>
            <person name="Oheigeartaigh S.S."/>
            <person name="Byrne K.P."/>
            <person name="Wolfe K.H."/>
        </authorList>
    </citation>
    <scope>NUCLEOTIDE SEQUENCE [LARGE SCALE GENOMIC DNA]</scope>
    <source>
        <strain evidence="9">ATCC 76901 / BCRC 22586 / CBS 4309 / NBRC 1992 / NRRL Y-12630</strain>
    </source>
</reference>
<dbReference type="PANTHER" id="PTHR12486">
    <property type="entry name" value="APRATAXIN-RELATED"/>
    <property type="match status" value="1"/>
</dbReference>
<dbReference type="GO" id="GO:0006298">
    <property type="term" value="P:mismatch repair"/>
    <property type="evidence" value="ECO:0007669"/>
    <property type="project" value="EnsemblFungi"/>
</dbReference>
<dbReference type="FunCoup" id="G0VB76">
    <property type="interactions" value="75"/>
</dbReference>
<dbReference type="GO" id="GO:0000012">
    <property type="term" value="P:single strand break repair"/>
    <property type="evidence" value="ECO:0007669"/>
    <property type="project" value="TreeGrafter"/>
</dbReference>
<dbReference type="Pfam" id="PF01230">
    <property type="entry name" value="HIT"/>
    <property type="match status" value="1"/>
</dbReference>
<dbReference type="GO" id="GO:0003697">
    <property type="term" value="F:single-stranded DNA binding"/>
    <property type="evidence" value="ECO:0007669"/>
    <property type="project" value="EnsemblFungi"/>
</dbReference>
<dbReference type="GO" id="GO:0005634">
    <property type="term" value="C:nucleus"/>
    <property type="evidence" value="ECO:0007669"/>
    <property type="project" value="UniProtKB-SubCell"/>
</dbReference>
<evidence type="ECO:0000256" key="1">
    <source>
        <dbReference type="ARBA" id="ARBA00004123"/>
    </source>
</evidence>
<dbReference type="OMA" id="IHDMFPK"/>
<dbReference type="STRING" id="1064592.G0VB76"/>
<dbReference type="HOGENOM" id="CLU_066882_3_1_1"/>
<dbReference type="SUPFAM" id="SSF54197">
    <property type="entry name" value="HIT-like"/>
    <property type="match status" value="1"/>
</dbReference>
<dbReference type="GO" id="GO:1905108">
    <property type="term" value="F:guanosine binding"/>
    <property type="evidence" value="ECO:0007669"/>
    <property type="project" value="EnsemblFungi"/>
</dbReference>
<evidence type="ECO:0000256" key="2">
    <source>
        <dbReference type="ARBA" id="ARBA00022723"/>
    </source>
</evidence>
<dbReference type="GO" id="GO:0030983">
    <property type="term" value="F:mismatched DNA binding"/>
    <property type="evidence" value="ECO:0007669"/>
    <property type="project" value="EnsemblFungi"/>
</dbReference>
<dbReference type="Pfam" id="PF16278">
    <property type="entry name" value="zf-C2HE"/>
    <property type="match status" value="1"/>
</dbReference>
<feature type="domain" description="Aprataxin C2HE/C2H2/C2HC zinc finger" evidence="7">
    <location>
        <begin position="153"/>
        <end position="209"/>
    </location>
</feature>
<evidence type="ECO:0000313" key="8">
    <source>
        <dbReference type="EMBL" id="CCC68200.1"/>
    </source>
</evidence>
<evidence type="ECO:0000259" key="7">
    <source>
        <dbReference type="Pfam" id="PF16278"/>
    </source>
</evidence>
<dbReference type="eggNOG" id="KOG0562">
    <property type="taxonomic scope" value="Eukaryota"/>
</dbReference>
<sequence>MMPWRFALKQYIVHPERTPASQLIYYNDKVSIINDGFPKSICHLLVMPRDSNLTKKHPTVSLTEDIKAELWPYVEMAQNHIFETFTNEYELVEPIPNCFETIEDFRDKETFINNFIQVGVHSVPSMGNLHIHVITKDFHSDNLKRKNHYISFTTTFFKKWEELPLSEIPDRDYMINEVIKHHDLICSYCGKNFFNKFAKLKSHLDDEFTLHFKKKIE</sequence>
<evidence type="ECO:0000256" key="4">
    <source>
        <dbReference type="ARBA" id="ARBA00023125"/>
    </source>
</evidence>
<dbReference type="GO" id="GO:1990165">
    <property type="term" value="F:single-strand break-containing DNA binding"/>
    <property type="evidence" value="ECO:0007669"/>
    <property type="project" value="EnsemblFungi"/>
</dbReference>
<dbReference type="EMBL" id="HE576753">
    <property type="protein sequence ID" value="CCC68200.1"/>
    <property type="molecule type" value="Genomic_DNA"/>
</dbReference>
<organism evidence="8 9">
    <name type="scientific">Naumovozyma castellii</name>
    <name type="common">Yeast</name>
    <name type="synonym">Saccharomyces castellii</name>
    <dbReference type="NCBI Taxonomy" id="27288"/>
    <lineage>
        <taxon>Eukaryota</taxon>
        <taxon>Fungi</taxon>
        <taxon>Dikarya</taxon>
        <taxon>Ascomycota</taxon>
        <taxon>Saccharomycotina</taxon>
        <taxon>Saccharomycetes</taxon>
        <taxon>Saccharomycetales</taxon>
        <taxon>Saccharomycetaceae</taxon>
        <taxon>Naumovozyma</taxon>
    </lineage>
</organism>
<dbReference type="InterPro" id="IPR036265">
    <property type="entry name" value="HIT-like_sf"/>
</dbReference>
<dbReference type="GO" id="GO:0033699">
    <property type="term" value="F:DNA 5'-adenosine monophosphate hydrolase activity"/>
    <property type="evidence" value="ECO:0007669"/>
    <property type="project" value="EnsemblFungi"/>
</dbReference>
<dbReference type="InParanoid" id="G0VB76"/>
<evidence type="ECO:0000313" key="9">
    <source>
        <dbReference type="Proteomes" id="UP000001640"/>
    </source>
</evidence>
<dbReference type="GO" id="GO:0008270">
    <property type="term" value="F:zinc ion binding"/>
    <property type="evidence" value="ECO:0007669"/>
    <property type="project" value="EnsemblFungi"/>
</dbReference>